<feature type="transmembrane region" description="Helical" evidence="9">
    <location>
        <begin position="111"/>
        <end position="128"/>
    </location>
</feature>
<keyword evidence="8 9" id="KW-0472">Membrane</keyword>
<keyword evidence="7 9" id="KW-1133">Transmembrane helix</keyword>
<comment type="subcellular location">
    <subcellularLocation>
        <location evidence="1">Cell inner membrane</location>
        <topology evidence="1">Multi-pass membrane protein</topology>
    </subcellularLocation>
    <subcellularLocation>
        <location evidence="9">Cell membrane</location>
        <topology evidence="9">Multi-pass membrane protein</topology>
    </subcellularLocation>
</comment>
<dbReference type="PROSITE" id="PS50928">
    <property type="entry name" value="ABC_TM1"/>
    <property type="match status" value="1"/>
</dbReference>
<sequence length="280" mass="30807">MANDLALKAGLARRVADGVPGLVSSFGSGLLRDPWVRVLLALATLNAIWAATGTTPAAVQALWQWSPALLRGLGMNIQISVLAMALGTLLGLVVGALSLSPSRLVRRLMRAYVLLFRNAPILVLVYFTTYVFPFDINLAGWRLPFPDWIKVVIGLGLPASANVAEIFRGAIQSIPSAQWEAAQSLAFRRTQIFRMVVLPQCVRRMLPSWMNLLASITMSTSLASLVGVHDLVDTATVASNTVARSDFTILVYFTLLALFFAYCYPIARWTRYLERRHAHH</sequence>
<dbReference type="AlphaFoldDB" id="A0A6S7DUG8"/>
<keyword evidence="4" id="KW-1003">Cell membrane</keyword>
<evidence type="ECO:0000256" key="6">
    <source>
        <dbReference type="ARBA" id="ARBA00022970"/>
    </source>
</evidence>
<reference evidence="11 12" key="1">
    <citation type="submission" date="2020-04" db="EMBL/GenBank/DDBJ databases">
        <authorList>
            <person name="De Canck E."/>
        </authorList>
    </citation>
    <scope>NUCLEOTIDE SEQUENCE [LARGE SCALE GENOMIC DNA]</scope>
    <source>
        <strain evidence="11 12">LMG 1861</strain>
    </source>
</reference>
<dbReference type="GO" id="GO:0022857">
    <property type="term" value="F:transmembrane transporter activity"/>
    <property type="evidence" value="ECO:0007669"/>
    <property type="project" value="InterPro"/>
</dbReference>
<dbReference type="GO" id="GO:0006865">
    <property type="term" value="P:amino acid transport"/>
    <property type="evidence" value="ECO:0007669"/>
    <property type="project" value="UniProtKB-KW"/>
</dbReference>
<dbReference type="EMBL" id="CADILD010000002">
    <property type="protein sequence ID" value="CAB3864660.1"/>
    <property type="molecule type" value="Genomic_DNA"/>
</dbReference>
<feature type="transmembrane region" description="Helical" evidence="9">
    <location>
        <begin position="79"/>
        <end position="99"/>
    </location>
</feature>
<evidence type="ECO:0000256" key="3">
    <source>
        <dbReference type="ARBA" id="ARBA00022448"/>
    </source>
</evidence>
<gene>
    <name evidence="11" type="ORF">LMG1861_02441</name>
</gene>
<protein>
    <recommendedName>
        <fullName evidence="10">ABC transmembrane type-1 domain-containing protein</fullName>
    </recommendedName>
</protein>
<feature type="transmembrane region" description="Helical" evidence="9">
    <location>
        <begin position="148"/>
        <end position="167"/>
    </location>
</feature>
<dbReference type="Gene3D" id="1.10.3720.10">
    <property type="entry name" value="MetI-like"/>
    <property type="match status" value="1"/>
</dbReference>
<feature type="transmembrane region" description="Helical" evidence="9">
    <location>
        <begin position="249"/>
        <end position="267"/>
    </location>
</feature>
<evidence type="ECO:0000256" key="7">
    <source>
        <dbReference type="ARBA" id="ARBA00022989"/>
    </source>
</evidence>
<dbReference type="Proteomes" id="UP000494105">
    <property type="component" value="Unassembled WGS sequence"/>
</dbReference>
<evidence type="ECO:0000313" key="11">
    <source>
        <dbReference type="EMBL" id="CAB3864660.1"/>
    </source>
</evidence>
<dbReference type="PANTHER" id="PTHR30614">
    <property type="entry name" value="MEMBRANE COMPONENT OF AMINO ACID ABC TRANSPORTER"/>
    <property type="match status" value="1"/>
</dbReference>
<evidence type="ECO:0000256" key="4">
    <source>
        <dbReference type="ARBA" id="ARBA00022475"/>
    </source>
</evidence>
<evidence type="ECO:0000256" key="2">
    <source>
        <dbReference type="ARBA" id="ARBA00010072"/>
    </source>
</evidence>
<dbReference type="InterPro" id="IPR035906">
    <property type="entry name" value="MetI-like_sf"/>
</dbReference>
<comment type="similarity">
    <text evidence="2">Belongs to the binding-protein-dependent transport system permease family. HisMQ subfamily.</text>
</comment>
<dbReference type="Pfam" id="PF00528">
    <property type="entry name" value="BPD_transp_1"/>
    <property type="match status" value="1"/>
</dbReference>
<organism evidence="11 12">
    <name type="scientific">Achromobacter piechaudii</name>
    <dbReference type="NCBI Taxonomy" id="72556"/>
    <lineage>
        <taxon>Bacteria</taxon>
        <taxon>Pseudomonadati</taxon>
        <taxon>Pseudomonadota</taxon>
        <taxon>Betaproteobacteria</taxon>
        <taxon>Burkholderiales</taxon>
        <taxon>Alcaligenaceae</taxon>
        <taxon>Achromobacter</taxon>
    </lineage>
</organism>
<dbReference type="GO" id="GO:0043190">
    <property type="term" value="C:ATP-binding cassette (ABC) transporter complex"/>
    <property type="evidence" value="ECO:0007669"/>
    <property type="project" value="InterPro"/>
</dbReference>
<dbReference type="SUPFAM" id="SSF161098">
    <property type="entry name" value="MetI-like"/>
    <property type="match status" value="1"/>
</dbReference>
<feature type="transmembrane region" description="Helical" evidence="9">
    <location>
        <begin position="209"/>
        <end position="229"/>
    </location>
</feature>
<feature type="transmembrane region" description="Helical" evidence="9">
    <location>
        <begin position="38"/>
        <end position="59"/>
    </location>
</feature>
<name>A0A6S7DUG8_9BURK</name>
<evidence type="ECO:0000256" key="8">
    <source>
        <dbReference type="ARBA" id="ARBA00023136"/>
    </source>
</evidence>
<dbReference type="RefSeq" id="WP_175128503.1">
    <property type="nucleotide sequence ID" value="NZ_CADILD010000002.1"/>
</dbReference>
<evidence type="ECO:0000256" key="9">
    <source>
        <dbReference type="RuleBase" id="RU363032"/>
    </source>
</evidence>
<dbReference type="InterPro" id="IPR000515">
    <property type="entry name" value="MetI-like"/>
</dbReference>
<dbReference type="InterPro" id="IPR010065">
    <property type="entry name" value="AA_ABC_transptr_permease_3TM"/>
</dbReference>
<evidence type="ECO:0000259" key="10">
    <source>
        <dbReference type="PROSITE" id="PS50928"/>
    </source>
</evidence>
<feature type="domain" description="ABC transmembrane type-1" evidence="10">
    <location>
        <begin position="73"/>
        <end position="261"/>
    </location>
</feature>
<proteinExistence type="inferred from homology"/>
<accession>A0A6S7DUG8</accession>
<evidence type="ECO:0000313" key="12">
    <source>
        <dbReference type="Proteomes" id="UP000494105"/>
    </source>
</evidence>
<dbReference type="InterPro" id="IPR043429">
    <property type="entry name" value="ArtM/GltK/GlnP/TcyL/YhdX-like"/>
</dbReference>
<dbReference type="PANTHER" id="PTHR30614:SF0">
    <property type="entry name" value="L-CYSTINE TRANSPORT SYSTEM PERMEASE PROTEIN TCYL"/>
    <property type="match status" value="1"/>
</dbReference>
<dbReference type="NCBIfam" id="TIGR01726">
    <property type="entry name" value="HEQRo_perm_3TM"/>
    <property type="match status" value="1"/>
</dbReference>
<keyword evidence="5 9" id="KW-0812">Transmembrane</keyword>
<dbReference type="CDD" id="cd06261">
    <property type="entry name" value="TM_PBP2"/>
    <property type="match status" value="1"/>
</dbReference>
<evidence type="ECO:0000256" key="5">
    <source>
        <dbReference type="ARBA" id="ARBA00022692"/>
    </source>
</evidence>
<keyword evidence="3 9" id="KW-0813">Transport</keyword>
<evidence type="ECO:0000256" key="1">
    <source>
        <dbReference type="ARBA" id="ARBA00004429"/>
    </source>
</evidence>
<keyword evidence="6" id="KW-0029">Amino-acid transport</keyword>